<dbReference type="EMBL" id="QUSW01000004">
    <property type="protein sequence ID" value="RQP23729.1"/>
    <property type="molecule type" value="Genomic_DNA"/>
</dbReference>
<evidence type="ECO:0000256" key="4">
    <source>
        <dbReference type="ARBA" id="ARBA00023139"/>
    </source>
</evidence>
<reference evidence="7 8" key="1">
    <citation type="submission" date="2018-08" db="EMBL/GenBank/DDBJ databases">
        <authorList>
            <person name="Khan S.A."/>
            <person name="Jeon C.O."/>
            <person name="Chun B.H."/>
            <person name="Jeong S.E."/>
        </authorList>
    </citation>
    <scope>NUCLEOTIDE SEQUENCE [LARGE SCALE GENOMIC DNA]</scope>
    <source>
        <strain evidence="7 8">S-16</strain>
    </source>
</reference>
<dbReference type="PANTHER" id="PTHR41164">
    <property type="entry name" value="CURLI PRODUCTION ASSEMBLY/TRANSPORT COMPONENT CSGG"/>
    <property type="match status" value="1"/>
</dbReference>
<keyword evidence="2 6" id="KW-0732">Signal</keyword>
<dbReference type="Pfam" id="PF03783">
    <property type="entry name" value="CsgG"/>
    <property type="match status" value="1"/>
</dbReference>
<evidence type="ECO:0008006" key="9">
    <source>
        <dbReference type="Google" id="ProtNLM"/>
    </source>
</evidence>
<sequence length="268" mass="28258">MSSKIALGAAAALFFTLAHAETSEVREREISVPKCAKPVAKVIVSEIKCKSADCSSGAGQQDPKRYRWWEYYGHGGNVNQPTYTGVGTGMTEMLSTALQQTGCFEVQERASLDELNKELALVGKKVEAEAADFLITGSITSLGFEQSSTGLGALGGLFKGPLSLVAGSVDWKKTKVHMNMDLRVVNVSKAKIVGSKTLQADNQKSGFGLSGAGWGGGVGLGGNHASISGSPLEEVARDLLVRSTSFITENVASNSITERVVLKADDKK</sequence>
<dbReference type="Gene3D" id="3.40.50.10610">
    <property type="entry name" value="ABC-type transport auxiliary lipoprotein component"/>
    <property type="match status" value="1"/>
</dbReference>
<proteinExistence type="predicted"/>
<accession>A0A3N7JRV0</accession>
<dbReference type="PANTHER" id="PTHR41164:SF1">
    <property type="entry name" value="CURLI PRODUCTION ASSEMBLY_TRANSPORT COMPONENT CSGG"/>
    <property type="match status" value="1"/>
</dbReference>
<keyword evidence="1" id="KW-1003">Cell membrane</keyword>
<dbReference type="OrthoDB" id="8772575at2"/>
<feature type="signal peptide" evidence="6">
    <location>
        <begin position="1"/>
        <end position="20"/>
    </location>
</feature>
<evidence type="ECO:0000256" key="6">
    <source>
        <dbReference type="SAM" id="SignalP"/>
    </source>
</evidence>
<organism evidence="7 8">
    <name type="scientific">Piscinibacter terrae</name>
    <dbReference type="NCBI Taxonomy" id="2496871"/>
    <lineage>
        <taxon>Bacteria</taxon>
        <taxon>Pseudomonadati</taxon>
        <taxon>Pseudomonadota</taxon>
        <taxon>Betaproteobacteria</taxon>
        <taxon>Burkholderiales</taxon>
        <taxon>Sphaerotilaceae</taxon>
        <taxon>Piscinibacter</taxon>
    </lineage>
</organism>
<dbReference type="GO" id="GO:0030288">
    <property type="term" value="C:outer membrane-bounded periplasmic space"/>
    <property type="evidence" value="ECO:0007669"/>
    <property type="project" value="InterPro"/>
</dbReference>
<dbReference type="Proteomes" id="UP000267464">
    <property type="component" value="Unassembled WGS sequence"/>
</dbReference>
<dbReference type="RefSeq" id="WP_124541453.1">
    <property type="nucleotide sequence ID" value="NZ_QUSW01000004.1"/>
</dbReference>
<keyword evidence="8" id="KW-1185">Reference proteome</keyword>
<keyword evidence="5" id="KW-0449">Lipoprotein</keyword>
<comment type="caution">
    <text evidence="7">The sequence shown here is derived from an EMBL/GenBank/DDBJ whole genome shotgun (WGS) entry which is preliminary data.</text>
</comment>
<evidence type="ECO:0000256" key="2">
    <source>
        <dbReference type="ARBA" id="ARBA00022729"/>
    </source>
</evidence>
<gene>
    <name evidence="7" type="ORF">DZC73_16525</name>
</gene>
<keyword evidence="3" id="KW-0472">Membrane</keyword>
<evidence type="ECO:0000256" key="1">
    <source>
        <dbReference type="ARBA" id="ARBA00022475"/>
    </source>
</evidence>
<keyword evidence="4" id="KW-0564">Palmitate</keyword>
<evidence type="ECO:0000256" key="3">
    <source>
        <dbReference type="ARBA" id="ARBA00023136"/>
    </source>
</evidence>
<evidence type="ECO:0000256" key="5">
    <source>
        <dbReference type="ARBA" id="ARBA00023288"/>
    </source>
</evidence>
<dbReference type="AlphaFoldDB" id="A0A3N7JRV0"/>
<name>A0A3N7JRV0_9BURK</name>
<dbReference type="InterPro" id="IPR005534">
    <property type="entry name" value="Curli_assmbl/transp-comp_CsgG"/>
</dbReference>
<evidence type="ECO:0000313" key="7">
    <source>
        <dbReference type="EMBL" id="RQP23729.1"/>
    </source>
</evidence>
<evidence type="ECO:0000313" key="8">
    <source>
        <dbReference type="Proteomes" id="UP000267464"/>
    </source>
</evidence>
<reference evidence="7 8" key="2">
    <citation type="submission" date="2018-12" db="EMBL/GenBank/DDBJ databases">
        <title>Rhizobacter gummiphilus sp. nov., a rubber-degrading bacterium isolated from the soil of a botanical garden in Japan.</title>
        <authorList>
            <person name="Shunsuke S.S."/>
        </authorList>
    </citation>
    <scope>NUCLEOTIDE SEQUENCE [LARGE SCALE GENOMIC DNA]</scope>
    <source>
        <strain evidence="7 8">S-16</strain>
    </source>
</reference>
<protein>
    <recommendedName>
        <fullName evidence="9">Curli production assembly/transport component CsgG</fullName>
    </recommendedName>
</protein>
<feature type="chain" id="PRO_5017931207" description="Curli production assembly/transport component CsgG" evidence="6">
    <location>
        <begin position="21"/>
        <end position="268"/>
    </location>
</feature>